<comment type="caution">
    <text evidence="1">The sequence shown here is derived from an EMBL/GenBank/DDBJ whole genome shotgun (WGS) entry which is preliminary data.</text>
</comment>
<dbReference type="Proteomes" id="UP000663874">
    <property type="component" value="Unassembled WGS sequence"/>
</dbReference>
<organism evidence="1 2">
    <name type="scientific">Rotaria sordida</name>
    <dbReference type="NCBI Taxonomy" id="392033"/>
    <lineage>
        <taxon>Eukaryota</taxon>
        <taxon>Metazoa</taxon>
        <taxon>Spiralia</taxon>
        <taxon>Gnathifera</taxon>
        <taxon>Rotifera</taxon>
        <taxon>Eurotatoria</taxon>
        <taxon>Bdelloidea</taxon>
        <taxon>Philodinida</taxon>
        <taxon>Philodinidae</taxon>
        <taxon>Rotaria</taxon>
    </lineage>
</organism>
<proteinExistence type="predicted"/>
<dbReference type="EMBL" id="CAJOBE010026215">
    <property type="protein sequence ID" value="CAF4271905.1"/>
    <property type="molecule type" value="Genomic_DNA"/>
</dbReference>
<feature type="non-terminal residue" evidence="1">
    <location>
        <position position="1"/>
    </location>
</feature>
<evidence type="ECO:0000313" key="1">
    <source>
        <dbReference type="EMBL" id="CAF4271905.1"/>
    </source>
</evidence>
<accession>A0A820FZR1</accession>
<protein>
    <submittedName>
        <fullName evidence="1">Uncharacterized protein</fullName>
    </submittedName>
</protein>
<dbReference type="AlphaFoldDB" id="A0A820FZR1"/>
<reference evidence="1" key="1">
    <citation type="submission" date="2021-02" db="EMBL/GenBank/DDBJ databases">
        <authorList>
            <person name="Nowell W R."/>
        </authorList>
    </citation>
    <scope>NUCLEOTIDE SEQUENCE</scope>
</reference>
<evidence type="ECO:0000313" key="2">
    <source>
        <dbReference type="Proteomes" id="UP000663874"/>
    </source>
</evidence>
<sequence>FLDYFEDNYIGRRIRNNRRHAPRFEIAFWNCFSRLDQQLLCTNNSSEGWHHALKNSARINLSIYRSIKDLKMEQHATLITAERLEAGLVKLTKRVKYEQMDKQLQNLITTFHTKPRNEYFKRARALFNF</sequence>
<gene>
    <name evidence="1" type="ORF">FNK824_LOCUS39528</name>
</gene>
<name>A0A820FZR1_9BILA</name>